<dbReference type="EMBL" id="JFBT01000001">
    <property type="protein sequence ID" value="EXG80022.1"/>
    <property type="molecule type" value="Genomic_DNA"/>
</dbReference>
<feature type="region of interest" description="Disordered" evidence="1">
    <location>
        <begin position="54"/>
        <end position="88"/>
    </location>
</feature>
<protein>
    <submittedName>
        <fullName evidence="2">Uncharacterized protein</fullName>
    </submittedName>
</protein>
<evidence type="ECO:0000313" key="3">
    <source>
        <dbReference type="Proteomes" id="UP000021053"/>
    </source>
</evidence>
<proteinExistence type="predicted"/>
<accession>A0A010ZS30</accession>
<dbReference type="RefSeq" id="WP_035848777.1">
    <property type="nucleotide sequence ID" value="NZ_KK073874.1"/>
</dbReference>
<comment type="caution">
    <text evidence="2">The sequence shown here is derived from an EMBL/GenBank/DDBJ whole genome shotgun (WGS) entry which is preliminary data.</text>
</comment>
<dbReference type="HOGENOM" id="CLU_2463885_0_0_11"/>
<organism evidence="2 3">
    <name type="scientific">Cryptosporangium arvum DSM 44712</name>
    <dbReference type="NCBI Taxonomy" id="927661"/>
    <lineage>
        <taxon>Bacteria</taxon>
        <taxon>Bacillati</taxon>
        <taxon>Actinomycetota</taxon>
        <taxon>Actinomycetes</taxon>
        <taxon>Cryptosporangiales</taxon>
        <taxon>Cryptosporangiaceae</taxon>
        <taxon>Cryptosporangium</taxon>
    </lineage>
</organism>
<keyword evidence="3" id="KW-1185">Reference proteome</keyword>
<evidence type="ECO:0000256" key="1">
    <source>
        <dbReference type="SAM" id="MobiDB-lite"/>
    </source>
</evidence>
<feature type="compositionally biased region" description="Polar residues" evidence="1">
    <location>
        <begin position="55"/>
        <end position="64"/>
    </location>
</feature>
<gene>
    <name evidence="2" type="ORF">CryarDRAFT_1081</name>
</gene>
<dbReference type="AlphaFoldDB" id="A0A010ZS30"/>
<name>A0A010ZS30_9ACTN</name>
<sequence length="88" mass="9647">MAKTMRVRMAGKIVGDRCDNGVWSTWPEPGEEIELPEAEARSMLLSGMAVHLDGTSGQQTQRNDYSGVFVPGPDGVPVRSPYMSQEYS</sequence>
<evidence type="ECO:0000313" key="2">
    <source>
        <dbReference type="EMBL" id="EXG80022.1"/>
    </source>
</evidence>
<dbReference type="Proteomes" id="UP000021053">
    <property type="component" value="Unassembled WGS sequence"/>
</dbReference>
<reference evidence="2 3" key="1">
    <citation type="submission" date="2013-07" db="EMBL/GenBank/DDBJ databases">
        <authorList>
            <consortium name="DOE Joint Genome Institute"/>
            <person name="Eisen J."/>
            <person name="Huntemann M."/>
            <person name="Han J."/>
            <person name="Chen A."/>
            <person name="Kyrpides N."/>
            <person name="Mavromatis K."/>
            <person name="Markowitz V."/>
            <person name="Palaniappan K."/>
            <person name="Ivanova N."/>
            <person name="Schaumberg A."/>
            <person name="Pati A."/>
            <person name="Liolios K."/>
            <person name="Nordberg H.P."/>
            <person name="Cantor M.N."/>
            <person name="Hua S.X."/>
            <person name="Woyke T."/>
        </authorList>
    </citation>
    <scope>NUCLEOTIDE SEQUENCE [LARGE SCALE GENOMIC DNA]</scope>
    <source>
        <strain evidence="2 3">DSM 44712</strain>
    </source>
</reference>
<feature type="compositionally biased region" description="Low complexity" evidence="1">
    <location>
        <begin position="67"/>
        <end position="78"/>
    </location>
</feature>